<dbReference type="SUPFAM" id="SSF53448">
    <property type="entry name" value="Nucleotide-diphospho-sugar transferases"/>
    <property type="match status" value="1"/>
</dbReference>
<dbReference type="EMBL" id="DXBY01000103">
    <property type="protein sequence ID" value="HIZ35348.1"/>
    <property type="molecule type" value="Genomic_DNA"/>
</dbReference>
<dbReference type="Pfam" id="PF13641">
    <property type="entry name" value="Glyco_tranf_2_3"/>
    <property type="match status" value="1"/>
</dbReference>
<comment type="caution">
    <text evidence="8">The sequence shown here is derived from an EMBL/GenBank/DDBJ whole genome shotgun (WGS) entry which is preliminary data.</text>
</comment>
<keyword evidence="3 8" id="KW-0808">Transferase</keyword>
<keyword evidence="4 7" id="KW-0812">Transmembrane</keyword>
<proteinExistence type="predicted"/>
<feature type="transmembrane region" description="Helical" evidence="7">
    <location>
        <begin position="337"/>
        <end position="358"/>
    </location>
</feature>
<evidence type="ECO:0000256" key="7">
    <source>
        <dbReference type="SAM" id="Phobius"/>
    </source>
</evidence>
<keyword evidence="6 7" id="KW-0472">Membrane</keyword>
<evidence type="ECO:0000313" key="9">
    <source>
        <dbReference type="Proteomes" id="UP000824037"/>
    </source>
</evidence>
<feature type="transmembrane region" description="Helical" evidence="7">
    <location>
        <begin position="365"/>
        <end position="386"/>
    </location>
</feature>
<dbReference type="Proteomes" id="UP000824037">
    <property type="component" value="Unassembled WGS sequence"/>
</dbReference>
<gene>
    <name evidence="8" type="ORF">H9815_06185</name>
</gene>
<dbReference type="InterPro" id="IPR029044">
    <property type="entry name" value="Nucleotide-diphossugar_trans"/>
</dbReference>
<reference evidence="8" key="1">
    <citation type="journal article" date="2021" name="PeerJ">
        <title>Extensive microbial diversity within the chicken gut microbiome revealed by metagenomics and culture.</title>
        <authorList>
            <person name="Gilroy R."/>
            <person name="Ravi A."/>
            <person name="Getino M."/>
            <person name="Pursley I."/>
            <person name="Horton D.L."/>
            <person name="Alikhan N.F."/>
            <person name="Baker D."/>
            <person name="Gharbi K."/>
            <person name="Hall N."/>
            <person name="Watson M."/>
            <person name="Adriaenssens E.M."/>
            <person name="Foster-Nyarko E."/>
            <person name="Jarju S."/>
            <person name="Secka A."/>
            <person name="Antonio M."/>
            <person name="Oren A."/>
            <person name="Chaudhuri R.R."/>
            <person name="La Ragione R."/>
            <person name="Hildebrand F."/>
            <person name="Pallen M.J."/>
        </authorList>
    </citation>
    <scope>NUCLEOTIDE SEQUENCE</scope>
    <source>
        <strain evidence="8">ChiGjej4B4-7305</strain>
    </source>
</reference>
<dbReference type="EC" id="2.4.-.-" evidence="8"/>
<dbReference type="Gene3D" id="3.90.550.10">
    <property type="entry name" value="Spore Coat Polysaccharide Biosynthesis Protein SpsA, Chain A"/>
    <property type="match status" value="1"/>
</dbReference>
<organism evidence="8 9">
    <name type="scientific">Candidatus Ruania gallistercoris</name>
    <dbReference type="NCBI Taxonomy" id="2838746"/>
    <lineage>
        <taxon>Bacteria</taxon>
        <taxon>Bacillati</taxon>
        <taxon>Actinomycetota</taxon>
        <taxon>Actinomycetes</taxon>
        <taxon>Micrococcales</taxon>
        <taxon>Ruaniaceae</taxon>
        <taxon>Ruania</taxon>
    </lineage>
</organism>
<evidence type="ECO:0000313" key="8">
    <source>
        <dbReference type="EMBL" id="HIZ35348.1"/>
    </source>
</evidence>
<evidence type="ECO:0000256" key="3">
    <source>
        <dbReference type="ARBA" id="ARBA00022679"/>
    </source>
</evidence>
<dbReference type="PANTHER" id="PTHR43867">
    <property type="entry name" value="CELLULOSE SYNTHASE CATALYTIC SUBUNIT A [UDP-FORMING]"/>
    <property type="match status" value="1"/>
</dbReference>
<dbReference type="PANTHER" id="PTHR43867:SF2">
    <property type="entry name" value="CELLULOSE SYNTHASE CATALYTIC SUBUNIT A [UDP-FORMING]"/>
    <property type="match status" value="1"/>
</dbReference>
<evidence type="ECO:0000256" key="4">
    <source>
        <dbReference type="ARBA" id="ARBA00022692"/>
    </source>
</evidence>
<keyword evidence="5 7" id="KW-1133">Transmembrane helix</keyword>
<dbReference type="InterPro" id="IPR050321">
    <property type="entry name" value="Glycosyltr_2/OpgH_subfam"/>
</dbReference>
<accession>A0A9D2J3P1</accession>
<feature type="transmembrane region" description="Helical" evidence="7">
    <location>
        <begin position="6"/>
        <end position="28"/>
    </location>
</feature>
<reference evidence="8" key="2">
    <citation type="submission" date="2021-04" db="EMBL/GenBank/DDBJ databases">
        <authorList>
            <person name="Gilroy R."/>
        </authorList>
    </citation>
    <scope>NUCLEOTIDE SEQUENCE</scope>
    <source>
        <strain evidence="8">ChiGjej4B4-7305</strain>
    </source>
</reference>
<dbReference type="GO" id="GO:0016757">
    <property type="term" value="F:glycosyltransferase activity"/>
    <property type="evidence" value="ECO:0007669"/>
    <property type="project" value="UniProtKB-KW"/>
</dbReference>
<dbReference type="AlphaFoldDB" id="A0A9D2J3P1"/>
<dbReference type="GO" id="GO:0016020">
    <property type="term" value="C:membrane"/>
    <property type="evidence" value="ECO:0007669"/>
    <property type="project" value="UniProtKB-SubCell"/>
</dbReference>
<name>A0A9D2J3P1_9MICO</name>
<sequence>MMPVLFGISLAIVVMFLSYLTTIARAYFRRRPDQTGDAGRFEWHMFVPCRDEEVVIGTTIDELRRTFGTAHVWVIDDDSDDATAQVVADRASTDPMVHLVRRHRPHARTGKGDALNAAYHRLNAFLTADQDRARVIVCVVDADGQLAGDALDHVAGPAVFGDPQVGAAQVSVRMRNRDERLHRPAKGRAANALSRYLVRMQDIEFRTAISAMQSLRTRTRNESLGGNGQFARLTVLDAIADQAGQPWHGALLEDFELGVHVLLTGHQIRFVADTFVSQEGLTDLKRLLTQRTRWAQGNIQCIAYLPQIVRSPYFTSGAVLEAGYYLLLPFIQMLGLFLWPTLAVLTVTGMLALPVGFGALLASTWWLLALFFVMGVVPFAMWGPVYRAKCEPSSGRLRSIAWGLGLWIYTYYMYVSVTRAFVRLALRRGGWAKTRRNAEDLTIGLTAKEA</sequence>
<keyword evidence="2 8" id="KW-0328">Glycosyltransferase</keyword>
<feature type="transmembrane region" description="Helical" evidence="7">
    <location>
        <begin position="406"/>
        <end position="426"/>
    </location>
</feature>
<protein>
    <submittedName>
        <fullName evidence="8">Glycosyltransferase</fullName>
        <ecNumber evidence="8">2.4.-.-</ecNumber>
    </submittedName>
</protein>
<comment type="subcellular location">
    <subcellularLocation>
        <location evidence="1">Membrane</location>
        <topology evidence="1">Multi-pass membrane protein</topology>
    </subcellularLocation>
</comment>
<evidence type="ECO:0000256" key="6">
    <source>
        <dbReference type="ARBA" id="ARBA00023136"/>
    </source>
</evidence>
<evidence type="ECO:0000256" key="2">
    <source>
        <dbReference type="ARBA" id="ARBA00022676"/>
    </source>
</evidence>
<evidence type="ECO:0000256" key="5">
    <source>
        <dbReference type="ARBA" id="ARBA00022989"/>
    </source>
</evidence>
<evidence type="ECO:0000256" key="1">
    <source>
        <dbReference type="ARBA" id="ARBA00004141"/>
    </source>
</evidence>